<keyword evidence="3" id="KW-1185">Reference proteome</keyword>
<reference evidence="2" key="1">
    <citation type="submission" date="2021-01" db="EMBL/GenBank/DDBJ databases">
        <title>Modified the classification status of verrucomicrobia.</title>
        <authorList>
            <person name="Feng X."/>
        </authorList>
    </citation>
    <scope>NUCLEOTIDE SEQUENCE</scope>
    <source>
        <strain evidence="2">KCTC 13126</strain>
    </source>
</reference>
<evidence type="ECO:0000313" key="2">
    <source>
        <dbReference type="EMBL" id="MBK1878049.1"/>
    </source>
</evidence>
<gene>
    <name evidence="2" type="ORF">JIN87_14315</name>
</gene>
<dbReference type="RefSeq" id="WP_200356263.1">
    <property type="nucleotide sequence ID" value="NZ_JAENIL010000025.1"/>
</dbReference>
<dbReference type="Proteomes" id="UP000617628">
    <property type="component" value="Unassembled WGS sequence"/>
</dbReference>
<dbReference type="AlphaFoldDB" id="A0A934S255"/>
<name>A0A934S255_9BACT</name>
<dbReference type="EMBL" id="JAENIL010000025">
    <property type="protein sequence ID" value="MBK1878049.1"/>
    <property type="molecule type" value="Genomic_DNA"/>
</dbReference>
<feature type="compositionally biased region" description="Polar residues" evidence="1">
    <location>
        <begin position="22"/>
        <end position="35"/>
    </location>
</feature>
<sequence length="186" mass="20525">MVGRLLILSATLCVVPLKAQDSDSPFKTPSRSSAASVEVAPPPVTTLDGFQFNGIMEIGDRVRISLYDTKAKRNIWVDEDKIGEFGVSFSRFDPESETVVIAQGGVSKKLSLNKVKIESLKIAPKKVPPVQAATAAATATPGRRPGERVESDEEARARIQRVAEEIRRRRAERRQQLEERNRNTGN</sequence>
<protein>
    <submittedName>
        <fullName evidence="2">Uncharacterized protein</fullName>
    </submittedName>
</protein>
<evidence type="ECO:0000256" key="1">
    <source>
        <dbReference type="SAM" id="MobiDB-lite"/>
    </source>
</evidence>
<feature type="compositionally biased region" description="Basic and acidic residues" evidence="1">
    <location>
        <begin position="144"/>
        <end position="156"/>
    </location>
</feature>
<comment type="caution">
    <text evidence="2">The sequence shown here is derived from an EMBL/GenBank/DDBJ whole genome shotgun (WGS) entry which is preliminary data.</text>
</comment>
<feature type="region of interest" description="Disordered" evidence="1">
    <location>
        <begin position="20"/>
        <end position="39"/>
    </location>
</feature>
<proteinExistence type="predicted"/>
<feature type="region of interest" description="Disordered" evidence="1">
    <location>
        <begin position="130"/>
        <end position="156"/>
    </location>
</feature>
<accession>A0A934S255</accession>
<evidence type="ECO:0000313" key="3">
    <source>
        <dbReference type="Proteomes" id="UP000617628"/>
    </source>
</evidence>
<organism evidence="2 3">
    <name type="scientific">Pelagicoccus mobilis</name>
    <dbReference type="NCBI Taxonomy" id="415221"/>
    <lineage>
        <taxon>Bacteria</taxon>
        <taxon>Pseudomonadati</taxon>
        <taxon>Verrucomicrobiota</taxon>
        <taxon>Opitutia</taxon>
        <taxon>Puniceicoccales</taxon>
        <taxon>Pelagicoccaceae</taxon>
        <taxon>Pelagicoccus</taxon>
    </lineage>
</organism>